<protein>
    <submittedName>
        <fullName evidence="2">Uncharacterized protein</fullName>
    </submittedName>
</protein>
<keyword evidence="1" id="KW-0812">Transmembrane</keyword>
<accession>A0A381V523</accession>
<feature type="transmembrane region" description="Helical" evidence="1">
    <location>
        <begin position="32"/>
        <end position="52"/>
    </location>
</feature>
<keyword evidence="1" id="KW-1133">Transmembrane helix</keyword>
<sequence length="58" mass="6591">MKKIFILLVITVLALAFDGTLAKDIFDYKVISFTDWVLVILIFAILLSISWVNSTKND</sequence>
<name>A0A381V523_9ZZZZ</name>
<keyword evidence="1" id="KW-0472">Membrane</keyword>
<proteinExistence type="predicted"/>
<dbReference type="AlphaFoldDB" id="A0A381V523"/>
<gene>
    <name evidence="2" type="ORF">METZ01_LOCUS88334</name>
</gene>
<reference evidence="2" key="1">
    <citation type="submission" date="2018-05" db="EMBL/GenBank/DDBJ databases">
        <authorList>
            <person name="Lanie J.A."/>
            <person name="Ng W.-L."/>
            <person name="Kazmierczak K.M."/>
            <person name="Andrzejewski T.M."/>
            <person name="Davidsen T.M."/>
            <person name="Wayne K.J."/>
            <person name="Tettelin H."/>
            <person name="Glass J.I."/>
            <person name="Rusch D."/>
            <person name="Podicherti R."/>
            <person name="Tsui H.-C.T."/>
            <person name="Winkler M.E."/>
        </authorList>
    </citation>
    <scope>NUCLEOTIDE SEQUENCE</scope>
</reference>
<organism evidence="2">
    <name type="scientific">marine metagenome</name>
    <dbReference type="NCBI Taxonomy" id="408172"/>
    <lineage>
        <taxon>unclassified sequences</taxon>
        <taxon>metagenomes</taxon>
        <taxon>ecological metagenomes</taxon>
    </lineage>
</organism>
<evidence type="ECO:0000256" key="1">
    <source>
        <dbReference type="SAM" id="Phobius"/>
    </source>
</evidence>
<evidence type="ECO:0000313" key="2">
    <source>
        <dbReference type="EMBL" id="SVA35480.1"/>
    </source>
</evidence>
<dbReference type="EMBL" id="UINC01007874">
    <property type="protein sequence ID" value="SVA35480.1"/>
    <property type="molecule type" value="Genomic_DNA"/>
</dbReference>